<dbReference type="GO" id="GO:0015385">
    <property type="term" value="F:sodium:proton antiporter activity"/>
    <property type="evidence" value="ECO:0007669"/>
    <property type="project" value="TreeGrafter"/>
</dbReference>
<comment type="caution">
    <text evidence="3">The sequence shown here is derived from an EMBL/GenBank/DDBJ whole genome shotgun (WGS) entry which is preliminary data.</text>
</comment>
<dbReference type="EMBL" id="VFMO01000001">
    <property type="protein sequence ID" value="TQJ13324.1"/>
    <property type="molecule type" value="Genomic_DNA"/>
</dbReference>
<dbReference type="PANTHER" id="PTHR34703">
    <property type="entry name" value="ANTIPORTER SUBUNIT MNHG2-RELATED"/>
    <property type="match status" value="1"/>
</dbReference>
<dbReference type="PANTHER" id="PTHR34703:SF1">
    <property type="entry name" value="ANTIPORTER SUBUNIT MNHG2-RELATED"/>
    <property type="match status" value="1"/>
</dbReference>
<name>A0A542EDD9_9MICO</name>
<evidence type="ECO:0000313" key="4">
    <source>
        <dbReference type="Proteomes" id="UP000320806"/>
    </source>
</evidence>
<evidence type="ECO:0000256" key="2">
    <source>
        <dbReference type="SAM" id="Phobius"/>
    </source>
</evidence>
<dbReference type="Proteomes" id="UP000320806">
    <property type="component" value="Unassembled WGS sequence"/>
</dbReference>
<keyword evidence="2" id="KW-0812">Transmembrane</keyword>
<comment type="similarity">
    <text evidence="1">Belongs to the CPA3 antiporters (TC 2.A.63) subunit G family.</text>
</comment>
<dbReference type="Pfam" id="PF03334">
    <property type="entry name" value="PhaG_MnhG_YufB"/>
    <property type="match status" value="1"/>
</dbReference>
<dbReference type="NCBIfam" id="TIGR01300">
    <property type="entry name" value="CPA3_mnhG_phaG"/>
    <property type="match status" value="1"/>
</dbReference>
<dbReference type="RefSeq" id="WP_141927493.1">
    <property type="nucleotide sequence ID" value="NZ_BAABCI010000015.1"/>
</dbReference>
<evidence type="ECO:0000313" key="3">
    <source>
        <dbReference type="EMBL" id="TQJ13324.1"/>
    </source>
</evidence>
<keyword evidence="4" id="KW-1185">Reference proteome</keyword>
<feature type="transmembrane region" description="Helical" evidence="2">
    <location>
        <begin position="40"/>
        <end position="57"/>
    </location>
</feature>
<feature type="transmembrane region" description="Helical" evidence="2">
    <location>
        <begin position="6"/>
        <end position="28"/>
    </location>
</feature>
<gene>
    <name evidence="3" type="ORF">FB459_0737</name>
</gene>
<dbReference type="OrthoDB" id="3214257at2"/>
<evidence type="ECO:0000256" key="1">
    <source>
        <dbReference type="ARBA" id="ARBA00008404"/>
    </source>
</evidence>
<keyword evidence="2" id="KW-1133">Transmembrane helix</keyword>
<dbReference type="InterPro" id="IPR005133">
    <property type="entry name" value="PhaG_MnhG_YufB"/>
</dbReference>
<sequence>MNGFLDLLGAILLLIGSLLCLGAAVTLVRFPDLLSKLHGITKPQVLGIIVIALGIALSLRTWYVVGICVLIVFMQLFTAPVAGTMVSRSAYRAGLIDSDTLVVDELAEDLADSGFAQRTSDDNQ</sequence>
<keyword evidence="2" id="KW-0472">Membrane</keyword>
<dbReference type="AlphaFoldDB" id="A0A542EDD9"/>
<reference evidence="3 4" key="1">
    <citation type="submission" date="2019-06" db="EMBL/GenBank/DDBJ databases">
        <title>Sequencing the genomes of 1000 actinobacteria strains.</title>
        <authorList>
            <person name="Klenk H.-P."/>
        </authorList>
    </citation>
    <scope>NUCLEOTIDE SEQUENCE [LARGE SCALE GENOMIC DNA]</scope>
    <source>
        <strain evidence="3 4">DSM 19828</strain>
    </source>
</reference>
<organism evidence="3 4">
    <name type="scientific">Yimella lutea</name>
    <dbReference type="NCBI Taxonomy" id="587872"/>
    <lineage>
        <taxon>Bacteria</taxon>
        <taxon>Bacillati</taxon>
        <taxon>Actinomycetota</taxon>
        <taxon>Actinomycetes</taxon>
        <taxon>Micrococcales</taxon>
        <taxon>Dermacoccaceae</taxon>
        <taxon>Yimella</taxon>
    </lineage>
</organism>
<accession>A0A542EDD9</accession>
<proteinExistence type="inferred from homology"/>
<protein>
    <submittedName>
        <fullName evidence="3">Multisubunit sodium/proton antiporter MrpG subunit</fullName>
    </submittedName>
</protein>